<dbReference type="AlphaFoldDB" id="Q3UEQ2"/>
<evidence type="ECO:0000313" key="1">
    <source>
        <dbReference type="EMBL" id="BAE28859.1"/>
    </source>
</evidence>
<reference evidence="1" key="2">
    <citation type="journal article" date="2000" name="Genome Res.">
        <title>Normalization and subtraction of cap-trapper-selected cDNAs to prepare full-length cDNA libraries for rapid discovery of new genes.</title>
        <authorList>
            <person name="Carninci P."/>
            <person name="Shibata Y."/>
            <person name="Hayatsu N."/>
            <person name="Sugahara Y."/>
            <person name="Shibata K."/>
            <person name="Itoh M."/>
            <person name="Konno H."/>
            <person name="Okazaki Y."/>
            <person name="Muramatsu M."/>
            <person name="Hayashizaki Y."/>
        </authorList>
    </citation>
    <scope>NUCLEOTIDE SEQUENCE</scope>
    <source>
        <strain evidence="1">C57BL/6J</strain>
        <tissue evidence="1">Liver</tissue>
    </source>
</reference>
<reference evidence="1" key="8">
    <citation type="journal article" date="2005" name="Science">
        <title>Antisense Transcription in the Mammalian Transcriptome.</title>
        <authorList>
            <consortium name="RIKEN Genome Exploration Research Group and Genome Science Group (Genome Network Project Core Group) and the FANTOM Consortium"/>
        </authorList>
    </citation>
    <scope>NUCLEOTIDE SEQUENCE</scope>
    <source>
        <strain evidence="1">C57BL/6J</strain>
        <tissue evidence="1">Liver</tissue>
    </source>
</reference>
<reference evidence="1" key="6">
    <citation type="submission" date="2004-03" db="EMBL/GenBank/DDBJ databases">
        <authorList>
            <person name="Arakawa T."/>
            <person name="Carninci P."/>
            <person name="Fukuda S."/>
            <person name="Hashizume W."/>
            <person name="Hayashida K."/>
            <person name="Hori F."/>
            <person name="Iida J."/>
            <person name="Imamura K."/>
            <person name="Imotani K."/>
            <person name="Itoh M."/>
            <person name="Kanagawa S."/>
            <person name="Kawai J."/>
            <person name="Kojima M."/>
            <person name="Konno H."/>
            <person name="Murata M."/>
            <person name="Nakamura M."/>
            <person name="Ninomiya N."/>
            <person name="Nishiyori H."/>
            <person name="Nomura K."/>
            <person name="Ohno M."/>
            <person name="Sakazume N."/>
            <person name="Sano H."/>
            <person name="Sasaki D."/>
            <person name="Shibata K."/>
            <person name="Shiraki T."/>
            <person name="Tagami M."/>
            <person name="Tagami Y."/>
            <person name="Waki K."/>
            <person name="Watahiki A."/>
            <person name="Muramatsu M."/>
            <person name="Hayashizaki Y."/>
        </authorList>
    </citation>
    <scope>NUCLEOTIDE SEQUENCE</scope>
    <source>
        <strain evidence="1">C57BL/6J</strain>
        <tissue evidence="1">Liver</tissue>
    </source>
</reference>
<protein>
    <submittedName>
        <fullName evidence="1">Uncharacterized protein</fullName>
    </submittedName>
</protein>
<proteinExistence type="evidence at transcript level"/>
<reference evidence="1" key="4">
    <citation type="journal article" date="2001" name="Nature">
        <title>Functional annotation of a full-length mouse cDNA collection.</title>
        <authorList>
            <consortium name="The RIKEN Genome Exploration Research Group Phase II Team and the FANTOM Consortium"/>
        </authorList>
    </citation>
    <scope>NUCLEOTIDE SEQUENCE</scope>
    <source>
        <strain evidence="1">C57BL/6J</strain>
        <tissue evidence="1">Liver</tissue>
    </source>
</reference>
<sequence>MTLWLSKLVVVKLPLFPPIPPPSLWFFPLKACEKFESSSRLLYPVLRCMSFDPRALCAFMLLLYFDPRALVCVLSCCYFFKSCLLHFMYGLSVFLGTRLSRDLSV</sequence>
<name>Q3UEQ2_MOUSE</name>
<reference evidence="1" key="7">
    <citation type="journal article" date="2005" name="Science">
        <title>The Transcriptional Landscape of the Mammalian Genome.</title>
        <authorList>
            <consortium name="The FANTOM Consortium"/>
            <consortium name="Riken Genome Exploration Research Group and Genome Science Group (Genome Network Project Core Group)"/>
        </authorList>
    </citation>
    <scope>NUCLEOTIDE SEQUENCE</scope>
    <source>
        <strain evidence="1">C57BL/6J</strain>
        <tissue evidence="1">Liver</tissue>
    </source>
</reference>
<dbReference type="EMBL" id="AK149411">
    <property type="protein sequence ID" value="BAE28859.1"/>
    <property type="molecule type" value="mRNA"/>
</dbReference>
<reference evidence="1" key="1">
    <citation type="journal article" date="1999" name="Methods Enzymol.">
        <title>High-efficiency full-length cDNA cloning.</title>
        <authorList>
            <person name="Carninci P."/>
            <person name="Hayashizaki Y."/>
        </authorList>
    </citation>
    <scope>NUCLEOTIDE SEQUENCE</scope>
    <source>
        <strain evidence="1">C57BL/6J</strain>
        <tissue evidence="1">Liver</tissue>
    </source>
</reference>
<organism evidence="1">
    <name type="scientific">Mus musculus</name>
    <name type="common">Mouse</name>
    <dbReference type="NCBI Taxonomy" id="10090"/>
    <lineage>
        <taxon>Eukaryota</taxon>
        <taxon>Metazoa</taxon>
        <taxon>Chordata</taxon>
        <taxon>Craniata</taxon>
        <taxon>Vertebrata</taxon>
        <taxon>Euteleostomi</taxon>
        <taxon>Mammalia</taxon>
        <taxon>Eutheria</taxon>
        <taxon>Euarchontoglires</taxon>
        <taxon>Glires</taxon>
        <taxon>Rodentia</taxon>
        <taxon>Myomorpha</taxon>
        <taxon>Muroidea</taxon>
        <taxon>Muridae</taxon>
        <taxon>Murinae</taxon>
        <taxon>Mus</taxon>
        <taxon>Mus</taxon>
    </lineage>
</organism>
<accession>Q3UEQ2</accession>
<reference evidence="1" key="5">
    <citation type="journal article" date="2002" name="Nature">
        <title>Analysis of the mouse transcriptome based on functional annotation of 60,770 full-length cDNAs.</title>
        <authorList>
            <consortium name="The FANTOM Consortium and the RIKEN Genome Exploration Research Group Phase I and II Team"/>
        </authorList>
    </citation>
    <scope>NUCLEOTIDE SEQUENCE</scope>
    <source>
        <strain evidence="1">C57BL/6J</strain>
        <tissue evidence="1">Liver</tissue>
    </source>
</reference>
<reference evidence="1" key="3">
    <citation type="journal article" date="2000" name="Genome Res.">
        <title>RIKEN integrated sequence analysis (RISA) system--384-format sequencing pipeline with 384 multicapillary sequencer.</title>
        <authorList>
            <person name="Shibata K."/>
            <person name="Itoh M."/>
            <person name="Aizawa K."/>
            <person name="Nagaoka S."/>
            <person name="Sasaki N."/>
            <person name="Carninci P."/>
            <person name="Konno H."/>
            <person name="Akiyama J."/>
            <person name="Nishi K."/>
            <person name="Kitsunai T."/>
            <person name="Tashiro H."/>
            <person name="Itoh M."/>
            <person name="Sumi N."/>
            <person name="Ishii Y."/>
            <person name="Nakamura S."/>
            <person name="Hazama M."/>
            <person name="Nishine T."/>
            <person name="Harada A."/>
            <person name="Yamamoto R."/>
            <person name="Matsumoto H."/>
            <person name="Sakaguchi S."/>
            <person name="Ikegami T."/>
            <person name="Kashiwagi K."/>
            <person name="Fujiwake S."/>
            <person name="Inoue K."/>
            <person name="Togawa Y."/>
            <person name="Izawa M."/>
            <person name="Ohara E."/>
            <person name="Watahiki M."/>
            <person name="Yoneda Y."/>
            <person name="Ishikawa T."/>
            <person name="Ozawa K."/>
            <person name="Tanaka T."/>
            <person name="Matsuura S."/>
            <person name="Kawai J."/>
            <person name="Okazaki Y."/>
            <person name="Muramatsu M."/>
            <person name="Inoue Y."/>
            <person name="Kira A."/>
            <person name="Hayashizaki Y."/>
        </authorList>
    </citation>
    <scope>NUCLEOTIDE SEQUENCE</scope>
    <source>
        <strain evidence="1">C57BL/6J</strain>
        <tissue evidence="1">Liver</tissue>
    </source>
</reference>